<accession>A0AAN7F3S4</accession>
<sequence>MGRAKISMKLISNEKSRMVTYSKRKKGLKKKAYELSTLCGVDVCMIIYGPIQKDNSNELAIWPENQENVEKIINKYKGTSTGTRKKETLSLSDYFIQRKKNIEKEISRVRMESFEAMYSTWIEGLNSFSDAQKEVLLGLLDSKIDEVQRKINVIKVRNYLINDAALGTASSSNFGSIQSDFSYTQGMIQRSVAPKIINQQPISYVKVKPLENQLPMTWGERFNNFSDAQRAVLRGILDNKIDEVQRNIDVLNGGSYMINDAASGLTGSSNFGSIPTDFSYTQGMLQRNVETSPINQQPISYVKPLDYQFPSCYSSDQSLFPLLPFDHLNPMANPMEVKGVDYSQFGGMSSSGIQYSPSNDQICYDPTVGMVDNVMVNNSRVPAMHYHNPAMQQMVAYGQQPMMQTFSSQIEGPLVDEFYNTNEFEMKNKMERF</sequence>
<keyword evidence="2" id="KW-0805">Transcription regulation</keyword>
<dbReference type="SMART" id="SM00432">
    <property type="entry name" value="MADS"/>
    <property type="match status" value="1"/>
</dbReference>
<keyword evidence="8" id="KW-1185">Reference proteome</keyword>
<dbReference type="Pfam" id="PF00319">
    <property type="entry name" value="SRF-TF"/>
    <property type="match status" value="1"/>
</dbReference>
<keyword evidence="5" id="KW-0539">Nucleus</keyword>
<evidence type="ECO:0000256" key="1">
    <source>
        <dbReference type="ARBA" id="ARBA00004123"/>
    </source>
</evidence>
<evidence type="ECO:0000313" key="8">
    <source>
        <dbReference type="Proteomes" id="UP001324115"/>
    </source>
</evidence>
<dbReference type="Gene3D" id="3.40.1810.10">
    <property type="entry name" value="Transcription factor, MADS-box"/>
    <property type="match status" value="1"/>
</dbReference>
<evidence type="ECO:0000256" key="2">
    <source>
        <dbReference type="ARBA" id="ARBA00023015"/>
    </source>
</evidence>
<reference evidence="7 8" key="1">
    <citation type="journal article" date="2023" name="G3 (Bethesda)">
        <title>A haplotype-resolved chromosome-scale genome for Quercus rubra L. provides insights into the genetics of adaptive traits for red oak species.</title>
        <authorList>
            <person name="Kapoor B."/>
            <person name="Jenkins J."/>
            <person name="Schmutz J."/>
            <person name="Zhebentyayeva T."/>
            <person name="Kuelheim C."/>
            <person name="Coggeshall M."/>
            <person name="Heim C."/>
            <person name="Lasky J.R."/>
            <person name="Leites L."/>
            <person name="Islam-Faridi N."/>
            <person name="Romero-Severson J."/>
            <person name="DeLeo V.L."/>
            <person name="Lucas S.M."/>
            <person name="Lazic D."/>
            <person name="Gailing O."/>
            <person name="Carlson J."/>
            <person name="Staton M."/>
        </authorList>
    </citation>
    <scope>NUCLEOTIDE SEQUENCE [LARGE SCALE GENOMIC DNA]</scope>
    <source>
        <strain evidence="7">Pseudo-F2</strain>
    </source>
</reference>
<dbReference type="GO" id="GO:0005634">
    <property type="term" value="C:nucleus"/>
    <property type="evidence" value="ECO:0007669"/>
    <property type="project" value="UniProtKB-SubCell"/>
</dbReference>
<evidence type="ECO:0000259" key="6">
    <source>
        <dbReference type="PROSITE" id="PS50066"/>
    </source>
</evidence>
<dbReference type="PANTHER" id="PTHR11945:SF176">
    <property type="entry name" value="MADS-BOX TRANSCRIPTION FACTOR FAMILY PROTEIN"/>
    <property type="match status" value="1"/>
</dbReference>
<dbReference type="GO" id="GO:0046983">
    <property type="term" value="F:protein dimerization activity"/>
    <property type="evidence" value="ECO:0007669"/>
    <property type="project" value="InterPro"/>
</dbReference>
<name>A0AAN7F3S4_QUERU</name>
<evidence type="ECO:0000256" key="5">
    <source>
        <dbReference type="ARBA" id="ARBA00023242"/>
    </source>
</evidence>
<dbReference type="GO" id="GO:0045944">
    <property type="term" value="P:positive regulation of transcription by RNA polymerase II"/>
    <property type="evidence" value="ECO:0007669"/>
    <property type="project" value="InterPro"/>
</dbReference>
<dbReference type="GO" id="GO:0000978">
    <property type="term" value="F:RNA polymerase II cis-regulatory region sequence-specific DNA binding"/>
    <property type="evidence" value="ECO:0007669"/>
    <property type="project" value="TreeGrafter"/>
</dbReference>
<dbReference type="SUPFAM" id="SSF55455">
    <property type="entry name" value="SRF-like"/>
    <property type="match status" value="1"/>
</dbReference>
<proteinExistence type="predicted"/>
<dbReference type="GO" id="GO:0000981">
    <property type="term" value="F:DNA-binding transcription factor activity, RNA polymerase II-specific"/>
    <property type="evidence" value="ECO:0007669"/>
    <property type="project" value="InterPro"/>
</dbReference>
<feature type="domain" description="MADS-box" evidence="6">
    <location>
        <begin position="1"/>
        <end position="49"/>
    </location>
</feature>
<dbReference type="InterPro" id="IPR002100">
    <property type="entry name" value="TF_MADSbox"/>
</dbReference>
<dbReference type="CDD" id="cd00266">
    <property type="entry name" value="MADS_SRF_like"/>
    <property type="match status" value="1"/>
</dbReference>
<gene>
    <name evidence="7" type="ORF">RGQ29_022862</name>
</gene>
<dbReference type="EMBL" id="JAXUIC010000006">
    <property type="protein sequence ID" value="KAK4585366.1"/>
    <property type="molecule type" value="Genomic_DNA"/>
</dbReference>
<dbReference type="PANTHER" id="PTHR11945">
    <property type="entry name" value="MADS BOX PROTEIN"/>
    <property type="match status" value="1"/>
</dbReference>
<dbReference type="AlphaFoldDB" id="A0AAN7F3S4"/>
<protein>
    <recommendedName>
        <fullName evidence="6">MADS-box domain-containing protein</fullName>
    </recommendedName>
</protein>
<comment type="subcellular location">
    <subcellularLocation>
        <location evidence="1">Nucleus</location>
    </subcellularLocation>
</comment>
<dbReference type="PROSITE" id="PS50066">
    <property type="entry name" value="MADS_BOX_2"/>
    <property type="match status" value="1"/>
</dbReference>
<dbReference type="Proteomes" id="UP001324115">
    <property type="component" value="Unassembled WGS sequence"/>
</dbReference>
<keyword evidence="4" id="KW-0804">Transcription</keyword>
<evidence type="ECO:0000256" key="4">
    <source>
        <dbReference type="ARBA" id="ARBA00023163"/>
    </source>
</evidence>
<evidence type="ECO:0000256" key="3">
    <source>
        <dbReference type="ARBA" id="ARBA00023125"/>
    </source>
</evidence>
<evidence type="ECO:0000313" key="7">
    <source>
        <dbReference type="EMBL" id="KAK4585366.1"/>
    </source>
</evidence>
<dbReference type="InterPro" id="IPR033897">
    <property type="entry name" value="SRF-like_MADS-box"/>
</dbReference>
<keyword evidence="3" id="KW-0238">DNA-binding</keyword>
<dbReference type="InterPro" id="IPR036879">
    <property type="entry name" value="TF_MADSbox_sf"/>
</dbReference>
<comment type="caution">
    <text evidence="7">The sequence shown here is derived from an EMBL/GenBank/DDBJ whole genome shotgun (WGS) entry which is preliminary data.</text>
</comment>
<dbReference type="PRINTS" id="PR00404">
    <property type="entry name" value="MADSDOMAIN"/>
</dbReference>
<organism evidence="7 8">
    <name type="scientific">Quercus rubra</name>
    <name type="common">Northern red oak</name>
    <name type="synonym">Quercus borealis</name>
    <dbReference type="NCBI Taxonomy" id="3512"/>
    <lineage>
        <taxon>Eukaryota</taxon>
        <taxon>Viridiplantae</taxon>
        <taxon>Streptophyta</taxon>
        <taxon>Embryophyta</taxon>
        <taxon>Tracheophyta</taxon>
        <taxon>Spermatophyta</taxon>
        <taxon>Magnoliopsida</taxon>
        <taxon>eudicotyledons</taxon>
        <taxon>Gunneridae</taxon>
        <taxon>Pentapetalae</taxon>
        <taxon>rosids</taxon>
        <taxon>fabids</taxon>
        <taxon>Fagales</taxon>
        <taxon>Fagaceae</taxon>
        <taxon>Quercus</taxon>
    </lineage>
</organism>